<dbReference type="EMBL" id="QUSY01000025">
    <property type="protein sequence ID" value="RHY34537.1"/>
    <property type="molecule type" value="Genomic_DNA"/>
</dbReference>
<dbReference type="RefSeq" id="XP_008875024.1">
    <property type="nucleotide sequence ID" value="XM_008876802.1"/>
</dbReference>
<organism evidence="3">
    <name type="scientific">Aphanomyces invadans</name>
    <dbReference type="NCBI Taxonomy" id="157072"/>
    <lineage>
        <taxon>Eukaryota</taxon>
        <taxon>Sar</taxon>
        <taxon>Stramenopiles</taxon>
        <taxon>Oomycota</taxon>
        <taxon>Saprolegniomycetes</taxon>
        <taxon>Saprolegniales</taxon>
        <taxon>Verrucalvaceae</taxon>
        <taxon>Aphanomyces</taxon>
    </lineage>
</organism>
<proteinExistence type="predicted"/>
<reference evidence="3" key="1">
    <citation type="submission" date="2013-12" db="EMBL/GenBank/DDBJ databases">
        <title>The Genome Sequence of Aphanomyces invadans NJM9701.</title>
        <authorList>
            <consortium name="The Broad Institute Genomics Platform"/>
            <person name="Russ C."/>
            <person name="Tyler B."/>
            <person name="van West P."/>
            <person name="Dieguez-Uribeondo J."/>
            <person name="Young S.K."/>
            <person name="Zeng Q."/>
            <person name="Gargeya S."/>
            <person name="Fitzgerald M."/>
            <person name="Abouelleil A."/>
            <person name="Alvarado L."/>
            <person name="Chapman S.B."/>
            <person name="Gainer-Dewar J."/>
            <person name="Goldberg J."/>
            <person name="Griggs A."/>
            <person name="Gujja S."/>
            <person name="Hansen M."/>
            <person name="Howarth C."/>
            <person name="Imamovic A."/>
            <person name="Ireland A."/>
            <person name="Larimer J."/>
            <person name="McCowan C."/>
            <person name="Murphy C."/>
            <person name="Pearson M."/>
            <person name="Poon T.W."/>
            <person name="Priest M."/>
            <person name="Roberts A."/>
            <person name="Saif S."/>
            <person name="Shea T."/>
            <person name="Sykes S."/>
            <person name="Wortman J."/>
            <person name="Nusbaum C."/>
            <person name="Birren B."/>
        </authorList>
    </citation>
    <scope>NUCLEOTIDE SEQUENCE [LARGE SCALE GENOMIC DNA]</scope>
    <source>
        <strain evidence="3">NJM9701</strain>
    </source>
</reference>
<name>A0A024TSA0_9STRA</name>
<dbReference type="InterPro" id="IPR038192">
    <property type="entry name" value="CSTF_C_sf"/>
</dbReference>
<reference evidence="4 5" key="2">
    <citation type="submission" date="2018-08" db="EMBL/GenBank/DDBJ databases">
        <title>Aphanomyces genome sequencing and annotation.</title>
        <authorList>
            <person name="Minardi D."/>
            <person name="Oidtmann B."/>
            <person name="Van Der Giezen M."/>
            <person name="Studholme D.J."/>
        </authorList>
    </citation>
    <scope>NUCLEOTIDE SEQUENCE [LARGE SCALE GENOMIC DNA]</scope>
    <source>
        <strain evidence="4 5">NJM0002</strain>
    </source>
</reference>
<evidence type="ECO:0000259" key="1">
    <source>
        <dbReference type="Pfam" id="PF14304"/>
    </source>
</evidence>
<dbReference type="GO" id="GO:0031124">
    <property type="term" value="P:mRNA 3'-end processing"/>
    <property type="evidence" value="ECO:0007669"/>
    <property type="project" value="InterPro"/>
</dbReference>
<evidence type="ECO:0008006" key="6">
    <source>
        <dbReference type="Google" id="ProtNLM"/>
    </source>
</evidence>
<dbReference type="InterPro" id="IPR025742">
    <property type="entry name" value="CSTF2_hinge"/>
</dbReference>
<dbReference type="AlphaFoldDB" id="A0A024TSA0"/>
<evidence type="ECO:0000313" key="3">
    <source>
        <dbReference type="EMBL" id="ETV96232.1"/>
    </source>
</evidence>
<dbReference type="Proteomes" id="UP000285060">
    <property type="component" value="Unassembled WGS sequence"/>
</dbReference>
<evidence type="ECO:0000313" key="4">
    <source>
        <dbReference type="EMBL" id="RHY34537.1"/>
    </source>
</evidence>
<gene>
    <name evidence="4" type="ORF">DYB32_000875</name>
    <name evidence="3" type="ORF">H310_10417</name>
</gene>
<accession>A0A024TSA0</accession>
<evidence type="ECO:0000259" key="2">
    <source>
        <dbReference type="Pfam" id="PF14327"/>
    </source>
</evidence>
<dbReference type="Pfam" id="PF14327">
    <property type="entry name" value="CSTF2_hinge"/>
    <property type="match status" value="1"/>
</dbReference>
<dbReference type="OrthoDB" id="77772at2759"/>
<feature type="domain" description="Transcription termination and cleavage factor C-terminal" evidence="1">
    <location>
        <begin position="87"/>
        <end position="121"/>
    </location>
</feature>
<keyword evidence="5" id="KW-1185">Reference proteome</keyword>
<protein>
    <recommendedName>
        <fullName evidence="6">Transcription termination and cleavage factor C-terminal domain-containing protein</fullName>
    </recommendedName>
</protein>
<sequence>METPNAKMSAPVFAQAVEEMSEADVYELMYHMKTFCEVKPEEAAQMLNEHVEFARALAQIQLRLNMNRDDAPSAVRQENASKGLNLDPEHQKLLEEVQNLAPEVIQGLPFAQRKQIMELREAMGLPPV</sequence>
<dbReference type="GeneID" id="20087467"/>
<dbReference type="VEuPathDB" id="FungiDB:H310_10417"/>
<dbReference type="eggNOG" id="ENOG502S4KB">
    <property type="taxonomic scope" value="Eukaryota"/>
</dbReference>
<dbReference type="Gene3D" id="1.10.20.70">
    <property type="entry name" value="Transcription termination and cleavage factor, C-terminal domain"/>
    <property type="match status" value="1"/>
</dbReference>
<dbReference type="InterPro" id="IPR026896">
    <property type="entry name" value="CSTF_C"/>
</dbReference>
<dbReference type="EMBL" id="KI913977">
    <property type="protein sequence ID" value="ETV96232.1"/>
    <property type="molecule type" value="Genomic_DNA"/>
</dbReference>
<feature type="domain" description="Cleavage stimulation factor subunit 2 hinge" evidence="2">
    <location>
        <begin position="12"/>
        <end position="66"/>
    </location>
</feature>
<evidence type="ECO:0000313" key="5">
    <source>
        <dbReference type="Proteomes" id="UP000285060"/>
    </source>
</evidence>
<dbReference type="Pfam" id="PF14304">
    <property type="entry name" value="CSTF_C"/>
    <property type="match status" value="1"/>
</dbReference>